<dbReference type="SUPFAM" id="SSF47413">
    <property type="entry name" value="lambda repressor-like DNA-binding domains"/>
    <property type="match status" value="1"/>
</dbReference>
<dbReference type="AlphaFoldDB" id="A0A221W6G3"/>
<sequence length="393" mass="41534">MSAESHIGARIRGLRGRVLTQRELADAAGVSVDLIRKLEQGARQRASIGSLHAIARALDVDVADLLGGRGGPLASEPQASLIAVRHALTTIDDLLDDEATPEEAPSAEQAGRTVGYGWAAYWRGRYTRLLGLLPSMIAELRATAAASTRPEPHELLSRCLWLAGCTLVHLGQPDPAWLAIRQAISAADRGGDDLLAAVLRGSAAWQLLVQGRQVEAQRLAAHAAASIQPGPDASPDRLAAYGSLITTGATAAARAGGAAEARHLLAQAADVAAHTGDRVDYETYFGPSQVAMQTVDVAVVTEDYAGALTAAARMPPNSTLPLASRARHLTDQAFAAARLGRREQAVQALLVAERMAPDWMEYQTLPRRVVSELLGAERSTPLRALAHRLGVSD</sequence>
<dbReference type="Gene3D" id="1.10.260.40">
    <property type="entry name" value="lambda repressor-like DNA-binding domains"/>
    <property type="match status" value="1"/>
</dbReference>
<reference evidence="1 2" key="1">
    <citation type="submission" date="2017-07" db="EMBL/GenBank/DDBJ databases">
        <title>Complete genome sequence of Actinoalloteichus hoggarensis DSM 45943, type strain of Actinoalloteichus hoggarensis.</title>
        <authorList>
            <person name="Ruckert C."/>
            <person name="Nouioui I."/>
            <person name="Willmese J."/>
            <person name="van Wezel G."/>
            <person name="Klenk H.-P."/>
            <person name="Kalinowski J."/>
            <person name="Zotchev S.B."/>
        </authorList>
    </citation>
    <scope>NUCLEOTIDE SEQUENCE [LARGE SCALE GENOMIC DNA]</scope>
    <source>
        <strain evidence="1 2">DSM 45943</strain>
    </source>
</reference>
<dbReference type="Pfam" id="PF13560">
    <property type="entry name" value="HTH_31"/>
    <property type="match status" value="1"/>
</dbReference>
<dbReference type="SMART" id="SM00530">
    <property type="entry name" value="HTH_XRE"/>
    <property type="match status" value="1"/>
</dbReference>
<protein>
    <submittedName>
        <fullName evidence="1">Anaerobic benzoate catabolism transcriptional regulator</fullName>
    </submittedName>
</protein>
<evidence type="ECO:0000313" key="1">
    <source>
        <dbReference type="EMBL" id="ASO20997.1"/>
    </source>
</evidence>
<dbReference type="KEGG" id="ahg:AHOG_16855"/>
<dbReference type="EMBL" id="CP022521">
    <property type="protein sequence ID" value="ASO20997.1"/>
    <property type="molecule type" value="Genomic_DNA"/>
</dbReference>
<dbReference type="OrthoDB" id="3420984at2"/>
<keyword evidence="2" id="KW-1185">Reference proteome</keyword>
<dbReference type="PROSITE" id="PS50943">
    <property type="entry name" value="HTH_CROC1"/>
    <property type="match status" value="1"/>
</dbReference>
<evidence type="ECO:0000313" key="2">
    <source>
        <dbReference type="Proteomes" id="UP000204221"/>
    </source>
</evidence>
<name>A0A221W6G3_9PSEU</name>
<gene>
    <name evidence="1" type="ORF">AHOG_16855</name>
</gene>
<dbReference type="InterPro" id="IPR010982">
    <property type="entry name" value="Lambda_DNA-bd_dom_sf"/>
</dbReference>
<organism evidence="1 2">
    <name type="scientific">Actinoalloteichus hoggarensis</name>
    <dbReference type="NCBI Taxonomy" id="1470176"/>
    <lineage>
        <taxon>Bacteria</taxon>
        <taxon>Bacillati</taxon>
        <taxon>Actinomycetota</taxon>
        <taxon>Actinomycetes</taxon>
        <taxon>Pseudonocardiales</taxon>
        <taxon>Pseudonocardiaceae</taxon>
        <taxon>Actinoalloteichus</taxon>
    </lineage>
</organism>
<dbReference type="Proteomes" id="UP000204221">
    <property type="component" value="Chromosome"/>
</dbReference>
<dbReference type="InterPro" id="IPR001387">
    <property type="entry name" value="Cro/C1-type_HTH"/>
</dbReference>
<accession>A0A221W6G3</accession>
<dbReference type="GO" id="GO:0003677">
    <property type="term" value="F:DNA binding"/>
    <property type="evidence" value="ECO:0007669"/>
    <property type="project" value="InterPro"/>
</dbReference>
<proteinExistence type="predicted"/>
<dbReference type="InterPro" id="IPR011990">
    <property type="entry name" value="TPR-like_helical_dom_sf"/>
</dbReference>
<dbReference type="SUPFAM" id="SSF48452">
    <property type="entry name" value="TPR-like"/>
    <property type="match status" value="1"/>
</dbReference>
<dbReference type="RefSeq" id="WP_093942246.1">
    <property type="nucleotide sequence ID" value="NZ_CP022521.1"/>
</dbReference>
<dbReference type="CDD" id="cd00093">
    <property type="entry name" value="HTH_XRE"/>
    <property type="match status" value="1"/>
</dbReference>